<dbReference type="AlphaFoldDB" id="H8FWW2"/>
<feature type="transmembrane region" description="Helical" evidence="1">
    <location>
        <begin position="12"/>
        <end position="36"/>
    </location>
</feature>
<proteinExistence type="predicted"/>
<keyword evidence="1" id="KW-0472">Membrane</keyword>
<evidence type="ECO:0000256" key="1">
    <source>
        <dbReference type="SAM" id="Phobius"/>
    </source>
</evidence>
<organism evidence="2 3">
    <name type="scientific">Magnetospirillum molischianum DSM 120</name>
    <dbReference type="NCBI Taxonomy" id="1150626"/>
    <lineage>
        <taxon>Bacteria</taxon>
        <taxon>Pseudomonadati</taxon>
        <taxon>Pseudomonadota</taxon>
        <taxon>Alphaproteobacteria</taxon>
        <taxon>Rhodospirillales</taxon>
        <taxon>Rhodospirillaceae</taxon>
        <taxon>Magnetospirillum</taxon>
    </lineage>
</organism>
<name>H8FWW2_MAGML</name>
<dbReference type="Proteomes" id="UP000004169">
    <property type="component" value="Unassembled WGS sequence"/>
</dbReference>
<sequence length="46" mass="5459">MHLEVALLSFRALYLLSAAYFVVWMLYGPSPAIAIYTQFWPVWKFF</sequence>
<protein>
    <submittedName>
        <fullName evidence="2">Uncharacterized protein</fullName>
    </submittedName>
</protein>
<keyword evidence="1" id="KW-1133">Transmembrane helix</keyword>
<evidence type="ECO:0000313" key="3">
    <source>
        <dbReference type="Proteomes" id="UP000004169"/>
    </source>
</evidence>
<gene>
    <name evidence="2" type="ORF">PHAMO_490013</name>
</gene>
<keyword evidence="1" id="KW-0812">Transmembrane</keyword>
<keyword evidence="3" id="KW-1185">Reference proteome</keyword>
<evidence type="ECO:0000313" key="2">
    <source>
        <dbReference type="EMBL" id="CCG42850.1"/>
    </source>
</evidence>
<comment type="caution">
    <text evidence="2">The sequence shown here is derived from an EMBL/GenBank/DDBJ whole genome shotgun (WGS) entry which is preliminary data.</text>
</comment>
<reference evidence="2 3" key="1">
    <citation type="journal article" date="2012" name="J. Bacteriol.">
        <title>Draft Genome Sequence of the Purple Photosynthetic Bacterium Phaeospirillum molischianum DSM120, a Particularly Versatile Bacterium.</title>
        <authorList>
            <person name="Duquesne K."/>
            <person name="Prima V."/>
            <person name="Ji B."/>
            <person name="Rouy Z."/>
            <person name="Medigue C."/>
            <person name="Talla E."/>
            <person name="Sturgis J.N."/>
        </authorList>
    </citation>
    <scope>NUCLEOTIDE SEQUENCE [LARGE SCALE GENOMIC DNA]</scope>
    <source>
        <strain evidence="3">DSM120</strain>
    </source>
</reference>
<accession>H8FWW2</accession>
<dbReference type="EMBL" id="CAHP01000044">
    <property type="protein sequence ID" value="CCG42850.1"/>
    <property type="molecule type" value="Genomic_DNA"/>
</dbReference>